<comment type="caution">
    <text evidence="1">The sequence shown here is derived from an EMBL/GenBank/DDBJ whole genome shotgun (WGS) entry which is preliminary data.</text>
</comment>
<accession>A0A916X7Z8</accession>
<reference evidence="1" key="1">
    <citation type="journal article" date="2014" name="Int. J. Syst. Evol. Microbiol.">
        <title>Complete genome sequence of Corynebacterium casei LMG S-19264T (=DSM 44701T), isolated from a smear-ripened cheese.</title>
        <authorList>
            <consortium name="US DOE Joint Genome Institute (JGI-PGF)"/>
            <person name="Walter F."/>
            <person name="Albersmeier A."/>
            <person name="Kalinowski J."/>
            <person name="Ruckert C."/>
        </authorList>
    </citation>
    <scope>NUCLEOTIDE SEQUENCE</scope>
    <source>
        <strain evidence="1">CGMCC 1.15343</strain>
    </source>
</reference>
<dbReference type="AlphaFoldDB" id="A0A916X7Z8"/>
<dbReference type="RefSeq" id="WP_188625115.1">
    <property type="nucleotide sequence ID" value="NZ_BMIL01000001.1"/>
</dbReference>
<evidence type="ECO:0000313" key="2">
    <source>
        <dbReference type="Proteomes" id="UP000651668"/>
    </source>
</evidence>
<dbReference type="EMBL" id="BMIL01000001">
    <property type="protein sequence ID" value="GGC53393.1"/>
    <property type="molecule type" value="Genomic_DNA"/>
</dbReference>
<gene>
    <name evidence="1" type="ORF">GCM10011387_03660</name>
</gene>
<proteinExistence type="predicted"/>
<reference evidence="1" key="2">
    <citation type="submission" date="2020-09" db="EMBL/GenBank/DDBJ databases">
        <authorList>
            <person name="Sun Q."/>
            <person name="Zhou Y."/>
        </authorList>
    </citation>
    <scope>NUCLEOTIDE SEQUENCE</scope>
    <source>
        <strain evidence="1">CGMCC 1.15343</strain>
    </source>
</reference>
<name>A0A916X7Z8_9SPHI</name>
<evidence type="ECO:0008006" key="3">
    <source>
        <dbReference type="Google" id="ProtNLM"/>
    </source>
</evidence>
<protein>
    <recommendedName>
        <fullName evidence="3">HTH cro/C1-type domain-containing protein</fullName>
    </recommendedName>
</protein>
<organism evidence="1 2">
    <name type="scientific">Pedobacter quisquiliarum</name>
    <dbReference type="NCBI Taxonomy" id="1834438"/>
    <lineage>
        <taxon>Bacteria</taxon>
        <taxon>Pseudomonadati</taxon>
        <taxon>Bacteroidota</taxon>
        <taxon>Sphingobacteriia</taxon>
        <taxon>Sphingobacteriales</taxon>
        <taxon>Sphingobacteriaceae</taxon>
        <taxon>Pedobacter</taxon>
    </lineage>
</organism>
<dbReference type="CDD" id="cd00093">
    <property type="entry name" value="HTH_XRE"/>
    <property type="match status" value="1"/>
</dbReference>
<dbReference type="InterPro" id="IPR001387">
    <property type="entry name" value="Cro/C1-type_HTH"/>
</dbReference>
<sequence>MDIHHGEIVEKVVRRNGHSITDVARLTNVNRRSVYNWFNQPRLKPEIIYKIGCVINHDFSVELPHFFTPEDFEKGFKEHAPVEKRVEENKDIWKDKYIDLMERYNALLAECSMDREISGILSTMS</sequence>
<dbReference type="Proteomes" id="UP000651668">
    <property type="component" value="Unassembled WGS sequence"/>
</dbReference>
<evidence type="ECO:0000313" key="1">
    <source>
        <dbReference type="EMBL" id="GGC53393.1"/>
    </source>
</evidence>
<keyword evidence="2" id="KW-1185">Reference proteome</keyword>